<dbReference type="SUPFAM" id="SSF51735">
    <property type="entry name" value="NAD(P)-binding Rossmann-fold domains"/>
    <property type="match status" value="1"/>
</dbReference>
<sequence length="46" mass="5260">MGDIGKAFARRLQGFNTNILYHNRSRHKDAEDAVCYNIIFLSTNST</sequence>
<dbReference type="EMBL" id="WJYA01000099">
    <property type="protein sequence ID" value="MTE28382.1"/>
    <property type="molecule type" value="Genomic_DNA"/>
</dbReference>
<comment type="caution">
    <text evidence="2">The sequence shown here is derived from an EMBL/GenBank/DDBJ whole genome shotgun (WGS) entry which is preliminary data.</text>
</comment>
<dbReference type="InterPro" id="IPR006140">
    <property type="entry name" value="D-isomer_DH_NAD-bd"/>
</dbReference>
<dbReference type="Pfam" id="PF02826">
    <property type="entry name" value="2-Hacid_dh_C"/>
    <property type="match status" value="1"/>
</dbReference>
<protein>
    <submittedName>
        <fullName evidence="2">D-glycerate dehydrogenase</fullName>
    </submittedName>
</protein>
<feature type="domain" description="D-isomer specific 2-hydroxyacid dehydrogenase NAD-binding" evidence="1">
    <location>
        <begin position="1"/>
        <end position="32"/>
    </location>
</feature>
<gene>
    <name evidence="2" type="ORF">F1003_15765</name>
</gene>
<name>A0A7K1GGE8_9FLAO</name>
<accession>A0A7K1GGE8</accession>
<evidence type="ECO:0000259" key="1">
    <source>
        <dbReference type="Pfam" id="PF02826"/>
    </source>
</evidence>
<dbReference type="Gene3D" id="3.40.50.720">
    <property type="entry name" value="NAD(P)-binding Rossmann-like Domain"/>
    <property type="match status" value="1"/>
</dbReference>
<keyword evidence="3" id="KW-1185">Reference proteome</keyword>
<dbReference type="InterPro" id="IPR036291">
    <property type="entry name" value="NAD(P)-bd_dom_sf"/>
</dbReference>
<organism evidence="2 3">
    <name type="scientific">Winogradskyella ouciana</name>
    <dbReference type="NCBI Taxonomy" id="2608631"/>
    <lineage>
        <taxon>Bacteria</taxon>
        <taxon>Pseudomonadati</taxon>
        <taxon>Bacteroidota</taxon>
        <taxon>Flavobacteriia</taxon>
        <taxon>Flavobacteriales</taxon>
        <taxon>Flavobacteriaceae</taxon>
        <taxon>Winogradskyella</taxon>
    </lineage>
</organism>
<reference evidence="2 3" key="1">
    <citation type="submission" date="2019-11" db="EMBL/GenBank/DDBJ databases">
        <title>Winogradskyella ouciana sp. nov., isolated from the hadal seawater of the Mariana Trench.</title>
        <authorList>
            <person name="Liu R."/>
        </authorList>
    </citation>
    <scope>NUCLEOTIDE SEQUENCE [LARGE SCALE GENOMIC DNA]</scope>
    <source>
        <strain evidence="2 3">ZXX205</strain>
    </source>
</reference>
<dbReference type="Proteomes" id="UP000447545">
    <property type="component" value="Unassembled WGS sequence"/>
</dbReference>
<evidence type="ECO:0000313" key="2">
    <source>
        <dbReference type="EMBL" id="MTE28382.1"/>
    </source>
</evidence>
<dbReference type="AlphaFoldDB" id="A0A7K1GGE8"/>
<feature type="non-terminal residue" evidence="2">
    <location>
        <position position="1"/>
    </location>
</feature>
<dbReference type="GO" id="GO:0051287">
    <property type="term" value="F:NAD binding"/>
    <property type="evidence" value="ECO:0007669"/>
    <property type="project" value="InterPro"/>
</dbReference>
<evidence type="ECO:0000313" key="3">
    <source>
        <dbReference type="Proteomes" id="UP000447545"/>
    </source>
</evidence>
<proteinExistence type="predicted"/>